<protein>
    <recommendedName>
        <fullName evidence="4">non-specific protein-tyrosine kinase</fullName>
        <ecNumber evidence="4">2.7.10.2</ecNumber>
    </recommendedName>
</protein>
<keyword evidence="12 17" id="KW-1133">Transmembrane helix</keyword>
<dbReference type="PANTHER" id="PTHR32309">
    <property type="entry name" value="TYROSINE-PROTEIN KINASE"/>
    <property type="match status" value="1"/>
</dbReference>
<feature type="domain" description="Polysaccharide chain length determinant N-terminal" evidence="18">
    <location>
        <begin position="15"/>
        <end position="106"/>
    </location>
</feature>
<dbReference type="InterPro" id="IPR027417">
    <property type="entry name" value="P-loop_NTPase"/>
</dbReference>
<dbReference type="EC" id="2.7.10.2" evidence="4"/>
<gene>
    <name evidence="21" type="ORF">IAC42_06195</name>
</gene>
<dbReference type="GO" id="GO:0004715">
    <property type="term" value="F:non-membrane spanning protein tyrosine kinase activity"/>
    <property type="evidence" value="ECO:0007669"/>
    <property type="project" value="UniProtKB-EC"/>
</dbReference>
<evidence type="ECO:0000259" key="20">
    <source>
        <dbReference type="Pfam" id="PF13807"/>
    </source>
</evidence>
<dbReference type="InterPro" id="IPR025669">
    <property type="entry name" value="AAA_dom"/>
</dbReference>
<evidence type="ECO:0000256" key="13">
    <source>
        <dbReference type="ARBA" id="ARBA00023136"/>
    </source>
</evidence>
<dbReference type="InterPro" id="IPR050445">
    <property type="entry name" value="Bact_polysacc_biosynth/exp"/>
</dbReference>
<comment type="similarity">
    <text evidence="2">Belongs to the CpsD/CapB family.</text>
</comment>
<feature type="region of interest" description="Disordered" evidence="16">
    <location>
        <begin position="756"/>
        <end position="781"/>
    </location>
</feature>
<evidence type="ECO:0000256" key="6">
    <source>
        <dbReference type="ARBA" id="ARBA00022519"/>
    </source>
</evidence>
<dbReference type="InterPro" id="IPR005702">
    <property type="entry name" value="Wzc-like_C"/>
</dbReference>
<evidence type="ECO:0000256" key="5">
    <source>
        <dbReference type="ARBA" id="ARBA00022475"/>
    </source>
</evidence>
<organism evidence="21 22">
    <name type="scientific">Candidatus Aphodenecus pullistercoris</name>
    <dbReference type="NCBI Taxonomy" id="2840669"/>
    <lineage>
        <taxon>Bacteria</taxon>
        <taxon>Pseudomonadati</taxon>
        <taxon>Spirochaetota</taxon>
        <taxon>Spirochaetia</taxon>
        <taxon>Spirochaetales</taxon>
        <taxon>Candidatus Aphodenecus</taxon>
    </lineage>
</organism>
<comment type="catalytic activity">
    <reaction evidence="15">
        <text>L-tyrosyl-[protein] + ATP = O-phospho-L-tyrosyl-[protein] + ADP + H(+)</text>
        <dbReference type="Rhea" id="RHEA:10596"/>
        <dbReference type="Rhea" id="RHEA-COMP:10136"/>
        <dbReference type="Rhea" id="RHEA-COMP:20101"/>
        <dbReference type="ChEBI" id="CHEBI:15378"/>
        <dbReference type="ChEBI" id="CHEBI:30616"/>
        <dbReference type="ChEBI" id="CHEBI:46858"/>
        <dbReference type="ChEBI" id="CHEBI:61978"/>
        <dbReference type="ChEBI" id="CHEBI:456216"/>
        <dbReference type="EC" id="2.7.10.2"/>
    </reaction>
</comment>
<feature type="domain" description="AAA" evidence="19">
    <location>
        <begin position="530"/>
        <end position="690"/>
    </location>
</feature>
<evidence type="ECO:0000256" key="15">
    <source>
        <dbReference type="ARBA" id="ARBA00051245"/>
    </source>
</evidence>
<keyword evidence="13 17" id="KW-0472">Membrane</keyword>
<evidence type="ECO:0000256" key="2">
    <source>
        <dbReference type="ARBA" id="ARBA00007316"/>
    </source>
</evidence>
<dbReference type="NCBIfam" id="TIGR01007">
    <property type="entry name" value="eps_fam"/>
    <property type="match status" value="1"/>
</dbReference>
<dbReference type="Proteomes" id="UP000823633">
    <property type="component" value="Unassembled WGS sequence"/>
</dbReference>
<evidence type="ECO:0000313" key="22">
    <source>
        <dbReference type="Proteomes" id="UP000823633"/>
    </source>
</evidence>
<keyword evidence="5" id="KW-1003">Cell membrane</keyword>
<dbReference type="SUPFAM" id="SSF52540">
    <property type="entry name" value="P-loop containing nucleoside triphosphate hydrolases"/>
    <property type="match status" value="1"/>
</dbReference>
<feature type="transmembrane region" description="Helical" evidence="17">
    <location>
        <begin position="438"/>
        <end position="459"/>
    </location>
</feature>
<evidence type="ECO:0000313" key="21">
    <source>
        <dbReference type="EMBL" id="MBO8443334.1"/>
    </source>
</evidence>
<evidence type="ECO:0000256" key="3">
    <source>
        <dbReference type="ARBA" id="ARBA00008883"/>
    </source>
</evidence>
<keyword evidence="6" id="KW-0997">Cell inner membrane</keyword>
<dbReference type="PANTHER" id="PTHR32309:SF13">
    <property type="entry name" value="FERRIC ENTEROBACTIN TRANSPORT PROTEIN FEPE"/>
    <property type="match status" value="1"/>
</dbReference>
<evidence type="ECO:0000256" key="17">
    <source>
        <dbReference type="SAM" id="Phobius"/>
    </source>
</evidence>
<comment type="similarity">
    <text evidence="3">Belongs to the etk/wzc family.</text>
</comment>
<dbReference type="Pfam" id="PF13614">
    <property type="entry name" value="AAA_31"/>
    <property type="match status" value="1"/>
</dbReference>
<evidence type="ECO:0000256" key="4">
    <source>
        <dbReference type="ARBA" id="ARBA00011903"/>
    </source>
</evidence>
<evidence type="ECO:0000256" key="10">
    <source>
        <dbReference type="ARBA" id="ARBA00022777"/>
    </source>
</evidence>
<feature type="transmembrane region" description="Helical" evidence="17">
    <location>
        <begin position="30"/>
        <end position="49"/>
    </location>
</feature>
<keyword evidence="10" id="KW-0418">Kinase</keyword>
<sequence length="781" mass="85492">MENSTVTNRKDDELEISLYDICVAIFRKKFMIVLIVAVCLALACTYLHFASPVYETSASVMVSSLSSDSQSLSSLMADFSGSGQTEIATEVALLTSRRTIDEALSSLDLSRYTDPDGVPYDSLEFPLTAQGLLAGDVITVSTVTDTNIVEITVRDTDPNFAADLANAVAESFNEVLTNFARSSSTASIDFVESQIPLVRQQFDDASRALADFQMENSVLQTTQASQVSLLRYNYLDSRRAPLVLEEGEADAIIAVAPFDFDLEAFKAREDVKDALGELRARQEELLSYDLMALSSGVASNGLSSGLTTSQSDRYYVLTNSIQTIERGLESLVVSTLSTQGTQDASIYAGAVVQKLSSESEIALVDDQIAAEDEALQGVPELEMQLASLQSDVQVYQAMVVSLMQMEQEARLRAAAISDNVTLIDSALVPERPVSPNTIMVLAVAFVLGGFIGVGIALLLELNDKAIFSTDDLRKALPPETPFLGWLPMLKVRKNDRYVSSVVLSSPSSFESEKYKLIASNIIFGRASNNRVITVCSTDKNEGKTSVMANMAIALTQNGYNVLLVDGDLRMPSCEQYFNLEHQERGLVDIVMDGESLDSCIIQPFVDVEKLHLLPCGKKPAIPSMVYSAESFAKLVDTLKRRYDIILFDAPPLAYASELLALTKHAPEVLIVCRAGITNKNVLADMIETFKSSGATVIGACLNAVIASHGSGKSGYGNYSYYASSKDPQAMASVVKSIPWFSSRKMYYRRRYRRDERYRGSRSTQKKIRPTHPFRPDLDLVD</sequence>
<dbReference type="InterPro" id="IPR032807">
    <property type="entry name" value="GNVR"/>
</dbReference>
<evidence type="ECO:0000259" key="18">
    <source>
        <dbReference type="Pfam" id="PF02706"/>
    </source>
</evidence>
<dbReference type="InterPro" id="IPR003856">
    <property type="entry name" value="LPS_length_determ_N"/>
</dbReference>
<dbReference type="Pfam" id="PF13807">
    <property type="entry name" value="GNVR"/>
    <property type="match status" value="1"/>
</dbReference>
<dbReference type="GO" id="GO:0005524">
    <property type="term" value="F:ATP binding"/>
    <property type="evidence" value="ECO:0007669"/>
    <property type="project" value="UniProtKB-KW"/>
</dbReference>
<comment type="caution">
    <text evidence="21">The sequence shown here is derived from an EMBL/GenBank/DDBJ whole genome shotgun (WGS) entry which is preliminary data.</text>
</comment>
<keyword evidence="9" id="KW-0547">Nucleotide-binding</keyword>
<reference evidence="21" key="2">
    <citation type="journal article" date="2021" name="PeerJ">
        <title>Extensive microbial diversity within the chicken gut microbiome revealed by metagenomics and culture.</title>
        <authorList>
            <person name="Gilroy R."/>
            <person name="Ravi A."/>
            <person name="Getino M."/>
            <person name="Pursley I."/>
            <person name="Horton D.L."/>
            <person name="Alikhan N.F."/>
            <person name="Baker D."/>
            <person name="Gharbi K."/>
            <person name="Hall N."/>
            <person name="Watson M."/>
            <person name="Adriaenssens E.M."/>
            <person name="Foster-Nyarko E."/>
            <person name="Jarju S."/>
            <person name="Secka A."/>
            <person name="Antonio M."/>
            <person name="Oren A."/>
            <person name="Chaudhuri R.R."/>
            <person name="La Ragione R."/>
            <person name="Hildebrand F."/>
            <person name="Pallen M.J."/>
        </authorList>
    </citation>
    <scope>NUCLEOTIDE SEQUENCE</scope>
    <source>
        <strain evidence="21">11167</strain>
    </source>
</reference>
<evidence type="ECO:0000256" key="9">
    <source>
        <dbReference type="ARBA" id="ARBA00022741"/>
    </source>
</evidence>
<proteinExistence type="inferred from homology"/>
<keyword evidence="14" id="KW-0829">Tyrosine-protein kinase</keyword>
<evidence type="ECO:0000256" key="11">
    <source>
        <dbReference type="ARBA" id="ARBA00022840"/>
    </source>
</evidence>
<name>A0A9D9EDX8_9SPIR</name>
<feature type="domain" description="Tyrosine-protein kinase G-rich" evidence="20">
    <location>
        <begin position="384"/>
        <end position="458"/>
    </location>
</feature>
<evidence type="ECO:0000256" key="8">
    <source>
        <dbReference type="ARBA" id="ARBA00022692"/>
    </source>
</evidence>
<evidence type="ECO:0000256" key="16">
    <source>
        <dbReference type="SAM" id="MobiDB-lite"/>
    </source>
</evidence>
<reference evidence="21" key="1">
    <citation type="submission" date="2020-10" db="EMBL/GenBank/DDBJ databases">
        <authorList>
            <person name="Gilroy R."/>
        </authorList>
    </citation>
    <scope>NUCLEOTIDE SEQUENCE</scope>
    <source>
        <strain evidence="21">11167</strain>
    </source>
</reference>
<keyword evidence="8 17" id="KW-0812">Transmembrane</keyword>
<dbReference type="AlphaFoldDB" id="A0A9D9EDX8"/>
<evidence type="ECO:0000256" key="7">
    <source>
        <dbReference type="ARBA" id="ARBA00022679"/>
    </source>
</evidence>
<dbReference type="Pfam" id="PF02706">
    <property type="entry name" value="Wzz"/>
    <property type="match status" value="1"/>
</dbReference>
<dbReference type="EMBL" id="JADIMU010000040">
    <property type="protein sequence ID" value="MBO8443334.1"/>
    <property type="molecule type" value="Genomic_DNA"/>
</dbReference>
<comment type="subcellular location">
    <subcellularLocation>
        <location evidence="1">Cell inner membrane</location>
        <topology evidence="1">Multi-pass membrane protein</topology>
    </subcellularLocation>
</comment>
<keyword evidence="11" id="KW-0067">ATP-binding</keyword>
<evidence type="ECO:0000256" key="1">
    <source>
        <dbReference type="ARBA" id="ARBA00004429"/>
    </source>
</evidence>
<evidence type="ECO:0000256" key="12">
    <source>
        <dbReference type="ARBA" id="ARBA00022989"/>
    </source>
</evidence>
<accession>A0A9D9EDX8</accession>
<keyword evidence="7 21" id="KW-0808">Transferase</keyword>
<evidence type="ECO:0000256" key="14">
    <source>
        <dbReference type="ARBA" id="ARBA00023137"/>
    </source>
</evidence>
<dbReference type="Gene3D" id="3.40.50.300">
    <property type="entry name" value="P-loop containing nucleotide triphosphate hydrolases"/>
    <property type="match status" value="1"/>
</dbReference>
<evidence type="ECO:0000259" key="19">
    <source>
        <dbReference type="Pfam" id="PF13614"/>
    </source>
</evidence>
<dbReference type="CDD" id="cd05387">
    <property type="entry name" value="BY-kinase"/>
    <property type="match status" value="1"/>
</dbReference>
<dbReference type="GO" id="GO:0005886">
    <property type="term" value="C:plasma membrane"/>
    <property type="evidence" value="ECO:0007669"/>
    <property type="project" value="UniProtKB-SubCell"/>
</dbReference>